<keyword evidence="3" id="KW-1185">Reference proteome</keyword>
<dbReference type="SMART" id="SM01118">
    <property type="entry name" value="CYTH"/>
    <property type="match status" value="1"/>
</dbReference>
<name>A0A4P6EI27_9MICO</name>
<gene>
    <name evidence="2" type="ORF">ET475_17665</name>
</gene>
<dbReference type="CDD" id="cd07374">
    <property type="entry name" value="CYTH-like_Pase"/>
    <property type="match status" value="1"/>
</dbReference>
<proteinExistence type="predicted"/>
<dbReference type="InterPro" id="IPR033469">
    <property type="entry name" value="CYTH-like_dom_sf"/>
</dbReference>
<sequence>MSPQPAHSLEVERKYDVDEGAQLPDWTALSIVARVDAAEHRALDAQYRDTADLALGRAGVAVRRRVGGPDAGWHIKASAAEGKHEWQWPLGEDVDEDVPAELLKALTRWTTAPLVPLARIRNDRVAYALRDASGAVVAEVVDDHVEARDQRTGAESSWREWEVELGPAAPDDHAAFFAEVDALVIAAGGRVAASDSKLARAISGSGSPG</sequence>
<dbReference type="AlphaFoldDB" id="A0A4P6EI27"/>
<accession>A0A4P6EI27</accession>
<evidence type="ECO:0000313" key="3">
    <source>
        <dbReference type="Proteomes" id="UP000293995"/>
    </source>
</evidence>
<evidence type="ECO:0000313" key="2">
    <source>
        <dbReference type="EMBL" id="QAY61616.1"/>
    </source>
</evidence>
<feature type="domain" description="CYTH" evidence="1">
    <location>
        <begin position="8"/>
        <end position="205"/>
    </location>
</feature>
<reference evidence="2 3" key="1">
    <citation type="submission" date="2019-01" db="EMBL/GenBank/DDBJ databases">
        <title>Genome sequencing of strain DFW100M-13.</title>
        <authorList>
            <person name="Heo J."/>
            <person name="Kim S.-J."/>
            <person name="Kim J.-S."/>
            <person name="Hong S.-B."/>
            <person name="Kwon S.-W."/>
        </authorList>
    </citation>
    <scope>NUCLEOTIDE SEQUENCE [LARGE SCALE GENOMIC DNA]</scope>
    <source>
        <strain evidence="2 3">DFW100M-13</strain>
    </source>
</reference>
<protein>
    <submittedName>
        <fullName evidence="2">CYTH domain-containing protein</fullName>
    </submittedName>
</protein>
<dbReference type="Proteomes" id="UP000293995">
    <property type="component" value="Chromosome"/>
</dbReference>
<dbReference type="OrthoDB" id="9777271at2"/>
<dbReference type="EMBL" id="CP035494">
    <property type="protein sequence ID" value="QAY61616.1"/>
    <property type="molecule type" value="Genomic_DNA"/>
</dbReference>
<dbReference type="InterPro" id="IPR023577">
    <property type="entry name" value="CYTH_domain"/>
</dbReference>
<dbReference type="SUPFAM" id="SSF55154">
    <property type="entry name" value="CYTH-like phosphatases"/>
    <property type="match status" value="1"/>
</dbReference>
<dbReference type="RefSeq" id="WP_129393418.1">
    <property type="nucleotide sequence ID" value="NZ_CP035494.1"/>
</dbReference>
<dbReference type="Gene3D" id="2.40.320.10">
    <property type="entry name" value="Hypothetical Protein Pfu-838710-001"/>
    <property type="match status" value="1"/>
</dbReference>
<dbReference type="KEGG" id="mprt:ET475_17665"/>
<organism evidence="2 3">
    <name type="scientific">Microbacterium protaetiae</name>
    <dbReference type="NCBI Taxonomy" id="2509458"/>
    <lineage>
        <taxon>Bacteria</taxon>
        <taxon>Bacillati</taxon>
        <taxon>Actinomycetota</taxon>
        <taxon>Actinomycetes</taxon>
        <taxon>Micrococcales</taxon>
        <taxon>Microbacteriaceae</taxon>
        <taxon>Microbacterium</taxon>
    </lineage>
</organism>
<dbReference type="Pfam" id="PF01928">
    <property type="entry name" value="CYTH"/>
    <property type="match status" value="1"/>
</dbReference>
<evidence type="ECO:0000259" key="1">
    <source>
        <dbReference type="SMART" id="SM01118"/>
    </source>
</evidence>